<gene>
    <name evidence="2" type="ORF">F7D95_09335</name>
</gene>
<protein>
    <submittedName>
        <fullName evidence="2">Uncharacterized protein</fullName>
    </submittedName>
</protein>
<dbReference type="AlphaFoldDB" id="A0AA90UFL0"/>
<sequence length="414" mass="48464">MSLGNYKELNAAKTAIIVTTLFIALCGFSSIDLSWSGWGSRQSFYIGVFLFIYVLFNIKNIDKGEMTNVAGWTLMSAFLSIIPAFIDWNATFPSFFYTFVATYYGLFFYYLLRIWKVSPQEIIRIVCIFCLVWVVLEIGQQFTYPQYWFLGRRSEWDYVENRMGLWRFYIWGVDFVMLAFAYYAGKFFDGNNSKKTFFYAIVFAVGILCYCSRKHIISLLAVCAWGILRTKSKHKWKLRFISILLLSLLFFNFYADFAQMSAEQDEAQGTGEDFIRYLAALFYLNDFSDSPLYPILGTGWGSRILDHRLEYCTNVLRFYRADIGLLGYYSSVGIVGASAILLYVYKFVKNWKYIDFGYKMFFAMKIFLIIFDFWMSWAIGIIAYGTFLYLLDENIKLNIKKKNEHRNPNILQGC</sequence>
<feature type="transmembrane region" description="Helical" evidence="1">
    <location>
        <begin position="164"/>
        <end position="185"/>
    </location>
</feature>
<reference evidence="3" key="1">
    <citation type="submission" date="2019-09" db="EMBL/GenBank/DDBJ databases">
        <title>Distinct polysaccharide growth profiles of human intestinal Prevotella copri isolates.</title>
        <authorList>
            <person name="Fehlner-Peach H."/>
            <person name="Magnabosco C."/>
            <person name="Raghavan V."/>
            <person name="Scher J.U."/>
            <person name="Tett A."/>
            <person name="Cox L.M."/>
            <person name="Gottsegen C."/>
            <person name="Watters A."/>
            <person name="Wiltshire- Gordon J.D."/>
            <person name="Segata N."/>
            <person name="Bonneau R."/>
            <person name="Littman D.R."/>
        </authorList>
    </citation>
    <scope>NUCLEOTIDE SEQUENCE [LARGE SCALE GENOMIC DNA]</scope>
    <source>
        <strain evidence="3">iAQ1179</strain>
    </source>
</reference>
<keyword evidence="1" id="KW-0812">Transmembrane</keyword>
<feature type="transmembrane region" description="Helical" evidence="1">
    <location>
        <begin position="123"/>
        <end position="144"/>
    </location>
</feature>
<name>A0AA90UFL0_9BACT</name>
<feature type="transmembrane region" description="Helical" evidence="1">
    <location>
        <begin position="43"/>
        <end position="62"/>
    </location>
</feature>
<keyword evidence="1" id="KW-0472">Membrane</keyword>
<feature type="transmembrane region" description="Helical" evidence="1">
    <location>
        <begin position="92"/>
        <end position="111"/>
    </location>
</feature>
<feature type="transmembrane region" description="Helical" evidence="1">
    <location>
        <begin position="326"/>
        <end position="346"/>
    </location>
</feature>
<evidence type="ECO:0000256" key="1">
    <source>
        <dbReference type="SAM" id="Phobius"/>
    </source>
</evidence>
<evidence type="ECO:0000313" key="2">
    <source>
        <dbReference type="EMBL" id="MQN13018.1"/>
    </source>
</evidence>
<evidence type="ECO:0000313" key="3">
    <source>
        <dbReference type="Proteomes" id="UP000442105"/>
    </source>
</evidence>
<organism evidence="2 3">
    <name type="scientific">Segatella copri</name>
    <dbReference type="NCBI Taxonomy" id="165179"/>
    <lineage>
        <taxon>Bacteria</taxon>
        <taxon>Pseudomonadati</taxon>
        <taxon>Bacteroidota</taxon>
        <taxon>Bacteroidia</taxon>
        <taxon>Bacteroidales</taxon>
        <taxon>Prevotellaceae</taxon>
        <taxon>Segatella</taxon>
    </lineage>
</organism>
<feature type="transmembrane region" description="Helical" evidence="1">
    <location>
        <begin position="366"/>
        <end position="391"/>
    </location>
</feature>
<keyword evidence="1" id="KW-1133">Transmembrane helix</keyword>
<feature type="transmembrane region" description="Helical" evidence="1">
    <location>
        <begin position="12"/>
        <end position="31"/>
    </location>
</feature>
<accession>A0AA90UFL0</accession>
<proteinExistence type="predicted"/>
<comment type="caution">
    <text evidence="2">The sequence shown here is derived from an EMBL/GenBank/DDBJ whole genome shotgun (WGS) entry which is preliminary data.</text>
</comment>
<feature type="transmembrane region" description="Helical" evidence="1">
    <location>
        <begin position="197"/>
        <end position="228"/>
    </location>
</feature>
<dbReference type="EMBL" id="VZCW01000240">
    <property type="protein sequence ID" value="MQN13018.1"/>
    <property type="molecule type" value="Genomic_DNA"/>
</dbReference>
<dbReference type="RefSeq" id="WP_153128684.1">
    <property type="nucleotide sequence ID" value="NZ_VZCW01000240.1"/>
</dbReference>
<dbReference type="Proteomes" id="UP000442105">
    <property type="component" value="Unassembled WGS sequence"/>
</dbReference>
<feature type="transmembrane region" description="Helical" evidence="1">
    <location>
        <begin position="69"/>
        <end position="86"/>
    </location>
</feature>
<feature type="transmembrane region" description="Helical" evidence="1">
    <location>
        <begin position="240"/>
        <end position="257"/>
    </location>
</feature>